<dbReference type="Proteomes" id="UP000268051">
    <property type="component" value="Unassembled WGS sequence"/>
</dbReference>
<organism evidence="3 4">
    <name type="scientific">Kluyvera ascorbata</name>
    <dbReference type="NCBI Taxonomy" id="51288"/>
    <lineage>
        <taxon>Bacteria</taxon>
        <taxon>Pseudomonadati</taxon>
        <taxon>Pseudomonadota</taxon>
        <taxon>Gammaproteobacteria</taxon>
        <taxon>Enterobacterales</taxon>
        <taxon>Enterobacteriaceae</taxon>
        <taxon>Kluyvera</taxon>
    </lineage>
</organism>
<dbReference type="RefSeq" id="WP_123650399.1">
    <property type="nucleotide sequence ID" value="NZ_CAXTIH010000002.1"/>
</dbReference>
<dbReference type="Proteomes" id="UP001331691">
    <property type="component" value="Unassembled WGS sequence"/>
</dbReference>
<feature type="transmembrane region" description="Helical" evidence="1">
    <location>
        <begin position="176"/>
        <end position="193"/>
    </location>
</feature>
<evidence type="ECO:0008006" key="6">
    <source>
        <dbReference type="Google" id="ProtNLM"/>
    </source>
</evidence>
<evidence type="ECO:0000313" key="2">
    <source>
        <dbReference type="EMBL" id="MEE9653768.1"/>
    </source>
</evidence>
<feature type="transmembrane region" description="Helical" evidence="1">
    <location>
        <begin position="7"/>
        <end position="25"/>
    </location>
</feature>
<sequence>MKFDTRLTVSVVLLAGLSVLFPFAADWHVPLLGGVVVAWIENGQALWLLFGAVFTVWYIRPLSRPEGEKQFWLWAALWWVVLLGRSTSWGRVYFPQTPHIVFRIISVILIGALLLSLFSRHLRREIKRRVKEQSIPFWLLAVTVVTFLISDTVEHHRLLAPLFVRDLHYADMMEELYEIPFMVGLLLTTHYFMRADKIAEMKLTVAYQ</sequence>
<feature type="transmembrane region" description="Helical" evidence="1">
    <location>
        <begin position="71"/>
        <end position="94"/>
    </location>
</feature>
<dbReference type="EMBL" id="RHFN01000003">
    <property type="protein sequence ID" value="ROU17060.1"/>
    <property type="molecule type" value="Genomic_DNA"/>
</dbReference>
<keyword evidence="1" id="KW-1133">Transmembrane helix</keyword>
<feature type="transmembrane region" description="Helical" evidence="1">
    <location>
        <begin position="100"/>
        <end position="118"/>
    </location>
</feature>
<accession>A0A3N2SBH5</accession>
<comment type="caution">
    <text evidence="3">The sequence shown here is derived from an EMBL/GenBank/DDBJ whole genome shotgun (WGS) entry which is preliminary data.</text>
</comment>
<name>A0A3N2SBH5_9ENTR</name>
<evidence type="ECO:0000256" key="1">
    <source>
        <dbReference type="SAM" id="Phobius"/>
    </source>
</evidence>
<reference evidence="3 4" key="1">
    <citation type="submission" date="2018-10" db="EMBL/GenBank/DDBJ databases">
        <title>Horizontal transference of carbapenem resistance between Klebsiella pneumoniae and Kluyvera ascorbata during abdominal infection: a case report.</title>
        <authorList>
            <person name="Raro O.H.F."/>
            <person name="Lima-Morales D."/>
            <person name="Barth A.L."/>
            <person name="Paim T.G.S."/>
            <person name="Mott M.P."/>
            <person name="Riche C.V.W."/>
            <person name="Teixeira U.F."/>
            <person name="Waechter F."/>
            <person name="Dias C.A.G."/>
        </authorList>
    </citation>
    <scope>NUCLEOTIDE SEQUENCE [LARGE SCALE GENOMIC DNA]</scope>
    <source>
        <strain evidence="3 4">OT2</strain>
    </source>
</reference>
<feature type="transmembrane region" description="Helical" evidence="1">
    <location>
        <begin position="138"/>
        <end position="156"/>
    </location>
</feature>
<dbReference type="AlphaFoldDB" id="A0A3N2SBH5"/>
<feature type="transmembrane region" description="Helical" evidence="1">
    <location>
        <begin position="31"/>
        <end position="59"/>
    </location>
</feature>
<evidence type="ECO:0000313" key="4">
    <source>
        <dbReference type="Proteomes" id="UP000268051"/>
    </source>
</evidence>
<evidence type="ECO:0000313" key="5">
    <source>
        <dbReference type="Proteomes" id="UP001331691"/>
    </source>
</evidence>
<keyword evidence="5" id="KW-1185">Reference proteome</keyword>
<dbReference type="OrthoDB" id="8613692at2"/>
<keyword evidence="1" id="KW-0472">Membrane</keyword>
<gene>
    <name evidence="3" type="ORF">EB837_03865</name>
    <name evidence="2" type="ORF">V4836_06285</name>
</gene>
<keyword evidence="1" id="KW-0812">Transmembrane</keyword>
<reference evidence="2 5" key="2">
    <citation type="submission" date="2023-10" db="EMBL/GenBank/DDBJ databases">
        <title>Wastewater isolates of ESBL- and carbapenemase-producing Gram-negative bacteria from New Zealand.</title>
        <authorList>
            <person name="Straub C."/>
            <person name="Weaver L."/>
            <person name="Cornelius A."/>
            <person name="Mcgill E."/>
            <person name="Dyet K."/>
            <person name="White L."/>
            <person name="Pattis I."/>
        </authorList>
    </citation>
    <scope>NUCLEOTIDE SEQUENCE [LARGE SCALE GENOMIC DNA]</scope>
    <source>
        <strain evidence="2 5">ESBL09</strain>
    </source>
</reference>
<protein>
    <recommendedName>
        <fullName evidence="6">Nitric oxide reductase</fullName>
    </recommendedName>
</protein>
<dbReference type="EMBL" id="JAZKKV010000001">
    <property type="protein sequence ID" value="MEE9653768.1"/>
    <property type="molecule type" value="Genomic_DNA"/>
</dbReference>
<proteinExistence type="predicted"/>
<evidence type="ECO:0000313" key="3">
    <source>
        <dbReference type="EMBL" id="ROU17060.1"/>
    </source>
</evidence>